<dbReference type="AlphaFoldDB" id="A0A2A5WYA5"/>
<gene>
    <name evidence="3" type="ORF">CNE99_01950</name>
</gene>
<dbReference type="PANTHER" id="PTHR30041:SF8">
    <property type="entry name" value="PROTEIN YFFB"/>
    <property type="match status" value="1"/>
</dbReference>
<dbReference type="Proteomes" id="UP000219327">
    <property type="component" value="Unassembled WGS sequence"/>
</dbReference>
<dbReference type="Pfam" id="PF03960">
    <property type="entry name" value="ArsC"/>
    <property type="match status" value="1"/>
</dbReference>
<name>A0A2A5WYA5_9GAMM</name>
<dbReference type="PANTHER" id="PTHR30041">
    <property type="entry name" value="ARSENATE REDUCTASE"/>
    <property type="match status" value="1"/>
</dbReference>
<dbReference type="PROSITE" id="PS51353">
    <property type="entry name" value="ARSC"/>
    <property type="match status" value="1"/>
</dbReference>
<evidence type="ECO:0000313" key="4">
    <source>
        <dbReference type="Proteomes" id="UP000219327"/>
    </source>
</evidence>
<comment type="caution">
    <text evidence="3">The sequence shown here is derived from an EMBL/GenBank/DDBJ whole genome shotgun (WGS) entry which is preliminary data.</text>
</comment>
<dbReference type="InterPro" id="IPR036249">
    <property type="entry name" value="Thioredoxin-like_sf"/>
</dbReference>
<dbReference type="NCBIfam" id="NF008107">
    <property type="entry name" value="PRK10853.1"/>
    <property type="match status" value="1"/>
</dbReference>
<dbReference type="InterPro" id="IPR006660">
    <property type="entry name" value="Arsenate_reductase-like"/>
</dbReference>
<dbReference type="SUPFAM" id="SSF52833">
    <property type="entry name" value="Thioredoxin-like"/>
    <property type="match status" value="1"/>
</dbReference>
<comment type="similarity">
    <text evidence="1 2">Belongs to the ArsC family.</text>
</comment>
<evidence type="ECO:0000313" key="3">
    <source>
        <dbReference type="EMBL" id="PDH41278.1"/>
    </source>
</evidence>
<dbReference type="Gene3D" id="3.40.30.10">
    <property type="entry name" value="Glutaredoxin"/>
    <property type="match status" value="1"/>
</dbReference>
<dbReference type="CDD" id="cd03035">
    <property type="entry name" value="ArsC_Yffb"/>
    <property type="match status" value="1"/>
</dbReference>
<accession>A0A2A5WYA5</accession>
<proteinExistence type="inferred from homology"/>
<dbReference type="NCBIfam" id="TIGR01617">
    <property type="entry name" value="arsC_related"/>
    <property type="match status" value="1"/>
</dbReference>
<dbReference type="InterPro" id="IPR006504">
    <property type="entry name" value="Tscrpt_reg_Spx/MgsR"/>
</dbReference>
<reference evidence="3 4" key="1">
    <citation type="submission" date="2017-08" db="EMBL/GenBank/DDBJ databases">
        <title>Fine stratification of microbial communities through a metagenomic profile of the photic zone.</title>
        <authorList>
            <person name="Haro-Moreno J.M."/>
            <person name="Lopez-Perez M."/>
            <person name="De La Torre J."/>
            <person name="Picazo A."/>
            <person name="Camacho A."/>
            <person name="Rodriguez-Valera F."/>
        </authorList>
    </citation>
    <scope>NUCLEOTIDE SEQUENCE [LARGE SCALE GENOMIC DNA]</scope>
    <source>
        <strain evidence="3">MED-G24</strain>
    </source>
</reference>
<dbReference type="EMBL" id="NTKD01000005">
    <property type="protein sequence ID" value="PDH41278.1"/>
    <property type="molecule type" value="Genomic_DNA"/>
</dbReference>
<sequence length="114" mass="13059">MVTIYGIKNCDTMKKARHYLDNNGVAYTFHDYRTDGVPETDLESWIAELGTDALINRRGTTWRKLPDTLKESLTDKSAVRLMCENPAVIKRPLLDLGDRRILGFKSSEYDSLFT</sequence>
<evidence type="ECO:0000256" key="1">
    <source>
        <dbReference type="ARBA" id="ARBA00007198"/>
    </source>
</evidence>
<organism evidence="3 4">
    <name type="scientific">OM182 bacterium MED-G24</name>
    <dbReference type="NCBI Taxonomy" id="1986255"/>
    <lineage>
        <taxon>Bacteria</taxon>
        <taxon>Pseudomonadati</taxon>
        <taxon>Pseudomonadota</taxon>
        <taxon>Gammaproteobacteria</taxon>
        <taxon>OMG group</taxon>
        <taxon>OM182 clade</taxon>
    </lineage>
</organism>
<evidence type="ECO:0000256" key="2">
    <source>
        <dbReference type="PROSITE-ProRule" id="PRU01282"/>
    </source>
</evidence>
<protein>
    <submittedName>
        <fullName evidence="3">ArsC family reductase</fullName>
    </submittedName>
</protein>